<comment type="cofactor">
    <cofactor evidence="7">
        <name>Zn(2+)</name>
        <dbReference type="ChEBI" id="CHEBI:29105"/>
    </cofactor>
    <text evidence="7">Binds 1 zinc ion per subunit.</text>
</comment>
<sequence precursor="true">MPEPSPRSAASDIVGRLAPSPTGRLHLGHARSFLIAWWSARSRGGRVVLRIEDLDGERVKPGATELVLEDLAWLGLDWDGEPLFQTARTQAHREALDHLLQRGLAYPCVCTRREIEEAASAPHAGDEETRYPGTCRGRFASLEEARSATGREPAIRLLVQPGPVRFEDVLHGAQSIDVAATSGDFVIGRKDGLAAYQLATPLDDDFQSVTEVLRGEDLLPSAARQKLVLSALGRPFPTQIHVPLVQGPDGLRLAKRAGSLSLQELREAGVRSESLATWAAASAGVQGAQEAPTPSPASEWLAAFELKAVPIAEPVRTPESLPHEKRT</sequence>
<keyword evidence="8" id="KW-0648">Protein biosynthesis</keyword>
<dbReference type="PANTHER" id="PTHR43311:SF1">
    <property type="entry name" value="GLUTAMYL-Q TRNA(ASP) SYNTHETASE"/>
    <property type="match status" value="1"/>
</dbReference>
<feature type="short sequence motif" description="'HIGH' region" evidence="7">
    <location>
        <begin position="19"/>
        <end position="29"/>
    </location>
</feature>
<comment type="function">
    <text evidence="7">Catalyzes the tRNA-independent activation of glutamate in presence of ATP and the subsequent transfer of glutamate onto a tRNA(Asp). Glutamate is transferred on the 2-amino-5-(4,5-dihydroxy-2-cyclopenten-1-yl) moiety of the queuosine in the wobble position of the QUC anticodon.</text>
</comment>
<evidence type="ECO:0000256" key="3">
    <source>
        <dbReference type="ARBA" id="ARBA00022741"/>
    </source>
</evidence>
<feature type="domain" description="Glutamyl/glutaminyl-tRNA synthetase class Ib catalytic" evidence="9">
    <location>
        <begin position="13"/>
        <end position="276"/>
    </location>
</feature>
<keyword evidence="5 7" id="KW-0067">ATP-binding</keyword>
<dbReference type="NCBIfam" id="NF004315">
    <property type="entry name" value="PRK05710.1-4"/>
    <property type="match status" value="1"/>
</dbReference>
<dbReference type="InterPro" id="IPR022380">
    <property type="entry name" value="Glu-Q_tRNA(Asp)_Synthase"/>
</dbReference>
<dbReference type="RefSeq" id="WP_145198169.1">
    <property type="nucleotide sequence ID" value="NZ_CP036434.1"/>
</dbReference>
<evidence type="ECO:0000256" key="7">
    <source>
        <dbReference type="HAMAP-Rule" id="MF_01428"/>
    </source>
</evidence>
<dbReference type="Gene3D" id="3.40.50.620">
    <property type="entry name" value="HUPs"/>
    <property type="match status" value="1"/>
</dbReference>
<dbReference type="EMBL" id="CP036434">
    <property type="protein sequence ID" value="QDV07263.1"/>
    <property type="molecule type" value="Genomic_DNA"/>
</dbReference>
<dbReference type="InterPro" id="IPR001412">
    <property type="entry name" value="aa-tRNA-synth_I_CS"/>
</dbReference>
<dbReference type="HAMAP" id="MF_01428">
    <property type="entry name" value="Glu_Q_tRNA_synth"/>
    <property type="match status" value="1"/>
</dbReference>
<evidence type="ECO:0000256" key="6">
    <source>
        <dbReference type="ARBA" id="ARBA00023146"/>
    </source>
</evidence>
<accession>A0A518ET56</accession>
<dbReference type="Pfam" id="PF00749">
    <property type="entry name" value="tRNA-synt_1c"/>
    <property type="match status" value="1"/>
</dbReference>
<dbReference type="PROSITE" id="PS00178">
    <property type="entry name" value="AA_TRNA_LIGASE_I"/>
    <property type="match status" value="1"/>
</dbReference>
<feature type="binding site" evidence="7">
    <location>
        <position position="135"/>
    </location>
    <ligand>
        <name>Zn(2+)</name>
        <dbReference type="ChEBI" id="CHEBI:29105"/>
    </ligand>
</feature>
<dbReference type="PANTHER" id="PTHR43311">
    <property type="entry name" value="GLUTAMATE--TRNA LIGASE"/>
    <property type="match status" value="1"/>
</dbReference>
<dbReference type="GO" id="GO:0006400">
    <property type="term" value="P:tRNA modification"/>
    <property type="evidence" value="ECO:0007669"/>
    <property type="project" value="InterPro"/>
</dbReference>
<dbReference type="NCBIfam" id="TIGR03838">
    <property type="entry name" value="queuosine_YadB"/>
    <property type="match status" value="1"/>
</dbReference>
<dbReference type="InterPro" id="IPR020058">
    <property type="entry name" value="Glu/Gln-tRNA-synth_Ib_cat-dom"/>
</dbReference>
<proteinExistence type="inferred from homology"/>
<keyword evidence="2 7" id="KW-0479">Metal-binding</keyword>
<feature type="binding site" evidence="7">
    <location>
        <position position="108"/>
    </location>
    <ligand>
        <name>Zn(2+)</name>
        <dbReference type="ChEBI" id="CHEBI:29105"/>
    </ligand>
</feature>
<dbReference type="InterPro" id="IPR000924">
    <property type="entry name" value="Glu/Gln-tRNA-synth"/>
</dbReference>
<dbReference type="PRINTS" id="PR00987">
    <property type="entry name" value="TRNASYNTHGLU"/>
</dbReference>
<dbReference type="GO" id="GO:0004818">
    <property type="term" value="F:glutamate-tRNA ligase activity"/>
    <property type="evidence" value="ECO:0007669"/>
    <property type="project" value="TreeGrafter"/>
</dbReference>
<feature type="binding site" evidence="7">
    <location>
        <begin position="16"/>
        <end position="20"/>
    </location>
    <ligand>
        <name>L-glutamate</name>
        <dbReference type="ChEBI" id="CHEBI:29985"/>
    </ligand>
</feature>
<dbReference type="GO" id="GO:0006424">
    <property type="term" value="P:glutamyl-tRNA aminoacylation"/>
    <property type="evidence" value="ECO:0007669"/>
    <property type="project" value="InterPro"/>
</dbReference>
<keyword evidence="3 7" id="KW-0547">Nucleotide-binding</keyword>
<feature type="binding site" evidence="7">
    <location>
        <position position="110"/>
    </location>
    <ligand>
        <name>Zn(2+)</name>
        <dbReference type="ChEBI" id="CHEBI:29105"/>
    </ligand>
</feature>
<comment type="similarity">
    <text evidence="7">Belongs to the class-I aminoacyl-tRNA synthetase family. GluQ subfamily.</text>
</comment>
<evidence type="ECO:0000256" key="2">
    <source>
        <dbReference type="ARBA" id="ARBA00022723"/>
    </source>
</evidence>
<evidence type="ECO:0000313" key="11">
    <source>
        <dbReference type="Proteomes" id="UP000320390"/>
    </source>
</evidence>
<dbReference type="InterPro" id="IPR014729">
    <property type="entry name" value="Rossmann-like_a/b/a_fold"/>
</dbReference>
<dbReference type="InterPro" id="IPR049940">
    <property type="entry name" value="GluQ/Sye"/>
</dbReference>
<dbReference type="SUPFAM" id="SSF52374">
    <property type="entry name" value="Nucleotidylyl transferase"/>
    <property type="match status" value="1"/>
</dbReference>
<dbReference type="OrthoDB" id="9807503at2"/>
<feature type="binding site" evidence="7">
    <location>
        <position position="214"/>
    </location>
    <ligand>
        <name>L-glutamate</name>
        <dbReference type="ChEBI" id="CHEBI:29985"/>
    </ligand>
</feature>
<feature type="binding site" evidence="7">
    <location>
        <position position="131"/>
    </location>
    <ligand>
        <name>Zn(2+)</name>
        <dbReference type="ChEBI" id="CHEBI:29105"/>
    </ligand>
</feature>
<evidence type="ECO:0000256" key="1">
    <source>
        <dbReference type="ARBA" id="ARBA00022598"/>
    </source>
</evidence>
<protein>
    <recommendedName>
        <fullName evidence="7">Glutamyl-Q tRNA(Asp) synthetase</fullName>
        <shortName evidence="7">Glu-Q-RSs</shortName>
        <ecNumber evidence="7">6.1.1.-</ecNumber>
    </recommendedName>
</protein>
<dbReference type="Proteomes" id="UP000320390">
    <property type="component" value="Chromosome"/>
</dbReference>
<evidence type="ECO:0000259" key="9">
    <source>
        <dbReference type="Pfam" id="PF00749"/>
    </source>
</evidence>
<keyword evidence="1 7" id="KW-0436">Ligase</keyword>
<evidence type="ECO:0000256" key="8">
    <source>
        <dbReference type="RuleBase" id="RU363037"/>
    </source>
</evidence>
<reference evidence="10 11" key="1">
    <citation type="submission" date="2019-02" db="EMBL/GenBank/DDBJ databases">
        <title>Deep-cultivation of Planctomycetes and their phenomic and genomic characterization uncovers novel biology.</title>
        <authorList>
            <person name="Wiegand S."/>
            <person name="Jogler M."/>
            <person name="Boedeker C."/>
            <person name="Pinto D."/>
            <person name="Vollmers J."/>
            <person name="Rivas-Marin E."/>
            <person name="Kohn T."/>
            <person name="Peeters S.H."/>
            <person name="Heuer A."/>
            <person name="Rast P."/>
            <person name="Oberbeckmann S."/>
            <person name="Bunk B."/>
            <person name="Jeske O."/>
            <person name="Meyerdierks A."/>
            <person name="Storesund J.E."/>
            <person name="Kallscheuer N."/>
            <person name="Luecker S."/>
            <person name="Lage O.M."/>
            <person name="Pohl T."/>
            <person name="Merkel B.J."/>
            <person name="Hornburger P."/>
            <person name="Mueller R.-W."/>
            <person name="Bruemmer F."/>
            <person name="Labrenz M."/>
            <person name="Spormann A.M."/>
            <person name="Op den Camp H."/>
            <person name="Overmann J."/>
            <person name="Amann R."/>
            <person name="Jetten M.S.M."/>
            <person name="Mascher T."/>
            <person name="Medema M.H."/>
            <person name="Devos D.P."/>
            <person name="Kaster A.-K."/>
            <person name="Ovreas L."/>
            <person name="Rohde M."/>
            <person name="Galperin M.Y."/>
            <person name="Jogler C."/>
        </authorList>
    </citation>
    <scope>NUCLEOTIDE SEQUENCE [LARGE SCALE GENOMIC DNA]</scope>
    <source>
        <strain evidence="10 11">Poly30</strain>
    </source>
</reference>
<organism evidence="10 11">
    <name type="scientific">Saltatorellus ferox</name>
    <dbReference type="NCBI Taxonomy" id="2528018"/>
    <lineage>
        <taxon>Bacteria</taxon>
        <taxon>Pseudomonadati</taxon>
        <taxon>Planctomycetota</taxon>
        <taxon>Planctomycetia</taxon>
        <taxon>Planctomycetia incertae sedis</taxon>
        <taxon>Saltatorellus</taxon>
    </lineage>
</organism>
<dbReference type="AlphaFoldDB" id="A0A518ET56"/>
<evidence type="ECO:0000256" key="4">
    <source>
        <dbReference type="ARBA" id="ARBA00022833"/>
    </source>
</evidence>
<dbReference type="GO" id="GO:0005829">
    <property type="term" value="C:cytosol"/>
    <property type="evidence" value="ECO:0007669"/>
    <property type="project" value="TreeGrafter"/>
</dbReference>
<dbReference type="GO" id="GO:0005524">
    <property type="term" value="F:ATP binding"/>
    <property type="evidence" value="ECO:0007669"/>
    <property type="project" value="UniProtKB-KW"/>
</dbReference>
<feature type="binding site" evidence="7">
    <location>
        <position position="255"/>
    </location>
    <ligand>
        <name>ATP</name>
        <dbReference type="ChEBI" id="CHEBI:30616"/>
    </ligand>
</feature>
<keyword evidence="4 7" id="KW-0862">Zinc</keyword>
<name>A0A518ET56_9BACT</name>
<dbReference type="GO" id="GO:0008270">
    <property type="term" value="F:zinc ion binding"/>
    <property type="evidence" value="ECO:0007669"/>
    <property type="project" value="UniProtKB-UniRule"/>
</dbReference>
<feature type="short sequence motif" description="'KMSKS' region" evidence="7">
    <location>
        <begin position="252"/>
        <end position="256"/>
    </location>
</feature>
<evidence type="ECO:0000256" key="5">
    <source>
        <dbReference type="ARBA" id="ARBA00022840"/>
    </source>
</evidence>
<keyword evidence="11" id="KW-1185">Reference proteome</keyword>
<feature type="binding site" evidence="7">
    <location>
        <position position="52"/>
    </location>
    <ligand>
        <name>L-glutamate</name>
        <dbReference type="ChEBI" id="CHEBI:29985"/>
    </ligand>
</feature>
<keyword evidence="6 7" id="KW-0030">Aminoacyl-tRNA synthetase</keyword>
<feature type="binding site" evidence="7">
    <location>
        <position position="196"/>
    </location>
    <ligand>
        <name>L-glutamate</name>
        <dbReference type="ChEBI" id="CHEBI:29985"/>
    </ligand>
</feature>
<dbReference type="NCBIfam" id="NF004314">
    <property type="entry name" value="PRK05710.1-3"/>
    <property type="match status" value="1"/>
</dbReference>
<evidence type="ECO:0000313" key="10">
    <source>
        <dbReference type="EMBL" id="QDV07263.1"/>
    </source>
</evidence>
<dbReference type="EC" id="6.1.1.-" evidence="7"/>
<gene>
    <name evidence="10" type="primary">gltX_1</name>
    <name evidence="7" type="synonym">gluQ</name>
    <name evidence="10" type="ORF">Poly30_27830</name>
</gene>